<protein>
    <submittedName>
        <fullName evidence="1">Uncharacterized protein</fullName>
    </submittedName>
</protein>
<organism evidence="1 2">
    <name type="scientific">Marinicrinis lubricantis</name>
    <dbReference type="NCBI Taxonomy" id="2086470"/>
    <lineage>
        <taxon>Bacteria</taxon>
        <taxon>Bacillati</taxon>
        <taxon>Bacillota</taxon>
        <taxon>Bacilli</taxon>
        <taxon>Bacillales</taxon>
        <taxon>Paenibacillaceae</taxon>
    </lineage>
</organism>
<dbReference type="EMBL" id="JBHSQV010000010">
    <property type="protein sequence ID" value="MFC5985286.1"/>
    <property type="molecule type" value="Genomic_DNA"/>
</dbReference>
<proteinExistence type="predicted"/>
<comment type="caution">
    <text evidence="1">The sequence shown here is derived from an EMBL/GenBank/DDBJ whole genome shotgun (WGS) entry which is preliminary data.</text>
</comment>
<dbReference type="RefSeq" id="WP_379891967.1">
    <property type="nucleotide sequence ID" value="NZ_CBCSCT010000003.1"/>
</dbReference>
<evidence type="ECO:0000313" key="1">
    <source>
        <dbReference type="EMBL" id="MFC5985286.1"/>
    </source>
</evidence>
<evidence type="ECO:0000313" key="2">
    <source>
        <dbReference type="Proteomes" id="UP001596250"/>
    </source>
</evidence>
<name>A0ABW1IJY7_9BACL</name>
<dbReference type="Proteomes" id="UP001596250">
    <property type="component" value="Unassembled WGS sequence"/>
</dbReference>
<keyword evidence="2" id="KW-1185">Reference proteome</keyword>
<accession>A0ABW1IJY7</accession>
<sequence length="809" mass="93048">MYHIHNETFAVDVDRQGIVNHVSLRRDPHRMNWFIEPAYLDEVGYPDHDKLMGNFKMVVNGKSYSSADADLSIKHETQCIQVGYRFTSFTVTYIYSTSKEGQFQWTMECRNHSRDRLQIDQFQAWFSAAYVMFRDLNVRRNMSESCAIFPSISPDYTRMAAVRRDHRGMHLGIFNTKGRTQSIGTFCRYENKFLEQVSPSLDGMLHHCLVLADGTENPGRNPLTDWMYKPLKGAVMLDPEEATCWEYVMVPYQDEAEYMEKANMLQFPWIEYTPVLVAGGQFQAAIKLPEGRTIKSVQLHYTDPLSVISDEVTDQLRSLSAADYQLRLLLDRPGEHQLTVMLDDGSVDMVIFSVLERVRDMIEARVQYLCDHSFEEDEHASHPFAFKPVSNQGESLGKLALILEKNRIGPFDADQVWKVEQCAVYDVKNRWFEEGDFHKPKKLYGSFYRIFDFDYIGYVFYLLSRFDSAQLKLHSPETYLAWAAEMMLLRFDETRHEDERERRETKLTGVFTLYIQDLLNDLKGSGLKELGQNVVEQYERFGKMLAAGSEQYLGAITEHYYDNAGFGPACEALCLMGRRDEAEKYGELILANIGFSNDYRAQNPDRWWEALAYMTHSLWGGLVAGACLTAYEHFKSPDYIQAAYRSMMAIFSCYDWHIRSTEKVLERGEAASTFCVASPNLNKPELSHNRFGQSVFQDDIELLADNATGDDWDMGAELAAYLHGFGTKTFLYEKNGQLCCANGFIEELNGRTVVTSYAAYPRAYYYFDRNHSLIAADGEMIRSIIVTENGLQPLVRESTKRGDKCDAKN</sequence>
<reference evidence="2" key="1">
    <citation type="journal article" date="2019" name="Int. J. Syst. Evol. Microbiol.">
        <title>The Global Catalogue of Microorganisms (GCM) 10K type strain sequencing project: providing services to taxonomists for standard genome sequencing and annotation.</title>
        <authorList>
            <consortium name="The Broad Institute Genomics Platform"/>
            <consortium name="The Broad Institute Genome Sequencing Center for Infectious Disease"/>
            <person name="Wu L."/>
            <person name="Ma J."/>
        </authorList>
    </citation>
    <scope>NUCLEOTIDE SEQUENCE [LARGE SCALE GENOMIC DNA]</scope>
    <source>
        <strain evidence="2">CCM 8749</strain>
    </source>
</reference>
<gene>
    <name evidence="1" type="ORF">ACFPXP_02205</name>
</gene>